<protein>
    <recommendedName>
        <fullName evidence="2">CARDB domain-containing protein</fullName>
    </recommendedName>
</protein>
<dbReference type="Gene3D" id="2.60.40.10">
    <property type="entry name" value="Immunoglobulins"/>
    <property type="match status" value="3"/>
</dbReference>
<dbReference type="Pfam" id="PF00415">
    <property type="entry name" value="RCC1"/>
    <property type="match status" value="1"/>
</dbReference>
<dbReference type="PANTHER" id="PTHR45982">
    <property type="entry name" value="REGULATOR OF CHROMOSOME CONDENSATION"/>
    <property type="match status" value="1"/>
</dbReference>
<keyword evidence="1" id="KW-0732">Signal</keyword>
<name>A0A317ZCY6_9BACT</name>
<dbReference type="Pfam" id="PF07705">
    <property type="entry name" value="CARDB"/>
    <property type="match status" value="1"/>
</dbReference>
<dbReference type="Gene3D" id="2.130.10.30">
    <property type="entry name" value="Regulator of chromosome condensation 1/beta-lactamase-inhibitor protein II"/>
    <property type="match status" value="1"/>
</dbReference>
<dbReference type="Pfam" id="PF13540">
    <property type="entry name" value="RCC1_2"/>
    <property type="match status" value="1"/>
</dbReference>
<feature type="signal peptide" evidence="1">
    <location>
        <begin position="1"/>
        <end position="28"/>
    </location>
</feature>
<accession>A0A317ZCY6</accession>
<dbReference type="InterPro" id="IPR000408">
    <property type="entry name" value="Reg_chr_condens"/>
</dbReference>
<dbReference type="RefSeq" id="WP_110132174.1">
    <property type="nucleotide sequence ID" value="NZ_QHJQ01000014.1"/>
</dbReference>
<feature type="domain" description="CARDB" evidence="2">
    <location>
        <begin position="425"/>
        <end position="537"/>
    </location>
</feature>
<keyword evidence="4" id="KW-1185">Reference proteome</keyword>
<dbReference type="InterPro" id="IPR009091">
    <property type="entry name" value="RCC1/BLIP-II"/>
</dbReference>
<dbReference type="InterPro" id="IPR051553">
    <property type="entry name" value="Ran_GTPase-activating"/>
</dbReference>
<dbReference type="EMBL" id="QHJQ01000014">
    <property type="protein sequence ID" value="PXA02986.1"/>
    <property type="molecule type" value="Genomic_DNA"/>
</dbReference>
<evidence type="ECO:0000256" key="1">
    <source>
        <dbReference type="SAM" id="SignalP"/>
    </source>
</evidence>
<dbReference type="Proteomes" id="UP000247099">
    <property type="component" value="Unassembled WGS sequence"/>
</dbReference>
<reference evidence="3 4" key="1">
    <citation type="submission" date="2018-05" db="EMBL/GenBank/DDBJ databases">
        <title>Coraliomargarita sinensis sp. nov., isolated from a marine solar saltern.</title>
        <authorList>
            <person name="Zhou L.Y."/>
        </authorList>
    </citation>
    <scope>NUCLEOTIDE SEQUENCE [LARGE SCALE GENOMIC DNA]</scope>
    <source>
        <strain evidence="3 4">WN38</strain>
    </source>
</reference>
<dbReference type="InParanoid" id="A0A317ZCY6"/>
<sequence>MKISSALGRTIGRLGVVSHCLMAAFLFAAPTSQLSAQEYRISTGDDYGAVIDAEGNLFVWGAITGGSGVLQQIPGTWREVSVSRTPAANAHILLIASDGSLWSFGNNDRGQLGAGDQISREEPVQISPASTWAEVAAGAQHSLARDNLGRVFAWGDNSFAQLNRPAISNNPEQDFIASVPANPIDPNVYISIATGNAHNHAIRADGTLWAWGSGGSETNSGPELGILVDGSYPKGPVFLTQVGNGTNWTKLFGGYRATFALRDTSSESGQLWVWGTGGNLGGSDSIIETPRRVGTQANWSYVSHSTSLGDGRQHALALKTDGTLYGWGSNYPDGQLGLPHYDGNGRFIFDNTRRVTPTLLEAPDVFLAVGAGDGFSALIDADGFMQTAGRNDAGQLANGSIDSTPETGQDFFDNSSLGVADLVALSVTVNTPLVDVVAGETISVSFEIQNAGTGPIAEPFDLEARLNTFGTFGGETLTFPLGLTSFEVNDDFAPGQSRSIDVEIELPGNITQGTYFIVMRADSGNAIIENSETNNDAATGTSFSFLPDLVVPEGPPNGLQITSGSVYDPADTLDIDLQIENLGNGTLPSGSTFDVRVFLSPDRSTSNSGIVEFNIEDPIVLASDLEADPSLNSTVTVPFNLVVPPMPPGSYFVGVELDINDDIAEQPELLDDNNVVVQVDGETNNAAFSDGLITISGLTIAEGVDQDGTLTFDTDGDGEWFGQNSFFNNDGDAAQSPGLDAGEWASFSTSFATPVAISFDWSANTSSQDNRLEFRVVNGTTGGNNNSISGNTDGWIENVTRVIPSGAQAEWVYFQDAGGIGDTVFVDNLQFTEITEPDLVIDDIYLPSDAGASYVLQRDRLDLTINSRNQGTSTAGEDYVISIYLSPDPVFDEPDADPLTPDDILIREEIVTEVIEGGEPAVNLTSVRLDTTIDPGFYYVIGFIDSGDTVTEFTGLVGGVPFPGEENNVFVTDTALVEIVALPDIQVDSLNTTPSFYFINDPATGYLEANSLPFNFTLSNQGLAAVNDPFLVQALFSRDQVLDPGSDYSFLEYEYSSGLGSVTSTLNTRNVSPDDADFRQNIVDAGIIGERLFFGVLADSGDAIAELYENNNSSPPINNNLILSEFTLQDALDVSDTTVSELNITFTNDQQAPYDNSYVPWVGQSSNTFDAFDAAASVRVGDSETSRFSVSLEPDVPVRVSFWWKVSSEDDPLNGQRDYLAFFETPPGDVFDLDDADRAIYGVDELEWRRVEVVLDAGSHTLTWAYVKDAQGEDGEDRGWVDQLTITELPNLEVTAVSVDGSVSYQAGETINTWSVDIANTGEAIEAGTAFDVQVRLLPSANWAETDAITLLTITDDSGIGEGESRSYNNTNIASYTTEPATAGPLTLPAADYDLEYYYFGAYVDWLEADPGSGQVSESNESIVDNSEITEEASIQIGRPDIVGSAASISFVSSGPYAYQDLVGLTLDLTNIGDGVLSGGTGFDYSVYITRTDEEADLDASSSTLLTSGTANQVTSVASGGSLDSITVLATLPYGLADGDYFIAVEIDANDDVLEQGLAPDGTGIDGEANNVFFTNSPNFAVADISLYEALEDQGGPPFAFEDGDVAVPTPPTPYITQGTESSALWFGRDDAGDATIPEDDATFTDGDGAQTPDLQAGEFAEFSLTVPESSLVRFDWQVFSASDQNELSVLVNGVEVASISGDVPLAEIDPAILVPNNGVVTWRYTKNAATVGDFGYIDNLRIDDNDDPDLVLTALNYTPGEYVLDIAGFAGAPNQLLGTEYLDITVEATNQGESITATSFTTADIEVRLSTDRIYGNDNDIVLGTVSQVEGDLLSGSLIRFIGPIQLGDSIPENSYYLIAKVDPNDQVVTEFSESNNMLISENRDVIVSRRPALRLYNPDATVTTEGSDGETNFLDPRELETIGDPNSEVVAFDVDEGLFYYPEAPMRLRFSVQNIGLDRIQADEEWTVQVNLVGALRQSLQDAQSPDPNPQAFLDFFDEVINLGDFTVKQLMEGRSAAMPEGQILDFDVELAIPSGSRFTALLPEDRVITDYLWAIQIDLDANNEIPQSSIVREFPARIIPSGLPWLILNPFEGVVGDDTDPGPAFAGSGNDLTLTNSEMDEGAFGLVPQLSTVSEASWEALYGVIADEAGTPTQVANFLAYAFNRNPNDGDTVGNQFPGSFGITEEQGEEYLSISFDFVTRASDLQYVVEADNSALFDDAPEVLLTITPPFTETVDVASLTGDGGAIYEDNVVTVLDQGYSARVTVRDSIDVTTEPMRFIRVIVESVETTGVPDSGP</sequence>
<evidence type="ECO:0000313" key="4">
    <source>
        <dbReference type="Proteomes" id="UP000247099"/>
    </source>
</evidence>
<proteinExistence type="predicted"/>
<dbReference type="GO" id="GO:0005085">
    <property type="term" value="F:guanyl-nucleotide exchange factor activity"/>
    <property type="evidence" value="ECO:0007669"/>
    <property type="project" value="TreeGrafter"/>
</dbReference>
<dbReference type="GO" id="GO:0005737">
    <property type="term" value="C:cytoplasm"/>
    <property type="evidence" value="ECO:0007669"/>
    <property type="project" value="TreeGrafter"/>
</dbReference>
<organism evidence="3 4">
    <name type="scientific">Coraliomargarita sinensis</name>
    <dbReference type="NCBI Taxonomy" id="2174842"/>
    <lineage>
        <taxon>Bacteria</taxon>
        <taxon>Pseudomonadati</taxon>
        <taxon>Verrucomicrobiota</taxon>
        <taxon>Opitutia</taxon>
        <taxon>Puniceicoccales</taxon>
        <taxon>Coraliomargaritaceae</taxon>
        <taxon>Coraliomargarita</taxon>
    </lineage>
</organism>
<dbReference type="PROSITE" id="PS50012">
    <property type="entry name" value="RCC1_3"/>
    <property type="match status" value="4"/>
</dbReference>
<evidence type="ECO:0000313" key="3">
    <source>
        <dbReference type="EMBL" id="PXA02986.1"/>
    </source>
</evidence>
<comment type="caution">
    <text evidence="3">The sequence shown here is derived from an EMBL/GenBank/DDBJ whole genome shotgun (WGS) entry which is preliminary data.</text>
</comment>
<gene>
    <name evidence="3" type="ORF">DDZ13_14460</name>
</gene>
<dbReference type="InterPro" id="IPR013783">
    <property type="entry name" value="Ig-like_fold"/>
</dbReference>
<dbReference type="InterPro" id="IPR011635">
    <property type="entry name" value="CARDB"/>
</dbReference>
<feature type="chain" id="PRO_5016318448" description="CARDB domain-containing protein" evidence="1">
    <location>
        <begin position="29"/>
        <end position="2300"/>
    </location>
</feature>
<dbReference type="PRINTS" id="PR00633">
    <property type="entry name" value="RCCNDNSATION"/>
</dbReference>
<dbReference type="PANTHER" id="PTHR45982:SF1">
    <property type="entry name" value="REGULATOR OF CHROMOSOME CONDENSATION"/>
    <property type="match status" value="1"/>
</dbReference>
<evidence type="ECO:0000259" key="2">
    <source>
        <dbReference type="Pfam" id="PF07705"/>
    </source>
</evidence>
<dbReference type="SUPFAM" id="SSF50985">
    <property type="entry name" value="RCC1/BLIP-II"/>
    <property type="match status" value="2"/>
</dbReference>